<dbReference type="Gramene" id="TVU46591">
    <property type="protein sequence ID" value="TVU46591"/>
    <property type="gene ID" value="EJB05_06134"/>
</dbReference>
<proteinExistence type="predicted"/>
<organism evidence="3 4">
    <name type="scientific">Eragrostis curvula</name>
    <name type="common">weeping love grass</name>
    <dbReference type="NCBI Taxonomy" id="38414"/>
    <lineage>
        <taxon>Eukaryota</taxon>
        <taxon>Viridiplantae</taxon>
        <taxon>Streptophyta</taxon>
        <taxon>Embryophyta</taxon>
        <taxon>Tracheophyta</taxon>
        <taxon>Spermatophyta</taxon>
        <taxon>Magnoliopsida</taxon>
        <taxon>Liliopsida</taxon>
        <taxon>Poales</taxon>
        <taxon>Poaceae</taxon>
        <taxon>PACMAD clade</taxon>
        <taxon>Chloridoideae</taxon>
        <taxon>Eragrostideae</taxon>
        <taxon>Eragrostidinae</taxon>
        <taxon>Eragrostis</taxon>
    </lineage>
</organism>
<evidence type="ECO:0000256" key="1">
    <source>
        <dbReference type="SAM" id="Coils"/>
    </source>
</evidence>
<feature type="coiled-coil region" evidence="1">
    <location>
        <begin position="140"/>
        <end position="283"/>
    </location>
</feature>
<comment type="caution">
    <text evidence="3">The sequence shown here is derived from an EMBL/GenBank/DDBJ whole genome shotgun (WGS) entry which is preliminary data.</text>
</comment>
<feature type="region of interest" description="Disordered" evidence="2">
    <location>
        <begin position="308"/>
        <end position="351"/>
    </location>
</feature>
<dbReference type="Proteomes" id="UP000324897">
    <property type="component" value="Chromosome 5"/>
</dbReference>
<keyword evidence="4" id="KW-1185">Reference proteome</keyword>
<protein>
    <submittedName>
        <fullName evidence="3">Uncharacterized protein</fullName>
    </submittedName>
</protein>
<evidence type="ECO:0000313" key="4">
    <source>
        <dbReference type="Proteomes" id="UP000324897"/>
    </source>
</evidence>
<gene>
    <name evidence="3" type="ORF">EJB05_06134</name>
</gene>
<evidence type="ECO:0000313" key="3">
    <source>
        <dbReference type="EMBL" id="TVU46591.1"/>
    </source>
</evidence>
<feature type="region of interest" description="Disordered" evidence="2">
    <location>
        <begin position="1"/>
        <end position="26"/>
    </location>
</feature>
<sequence length="376" mass="42077">MARLPLKTPTTSVGNAGLKRKHEGTTIKGDLPAEDLLEMRSSPFQKEKRVTMEQKSEGIESTGSQCCICVKKVMHRAAEVTGCDTFEDSQDPFDVDNEVGPQVVGSGTVVEGVGIKSLSKDPFDRLKELHAEVLTTKECHKALRRLMDKQHQELATLKEEAKEADAARKSQSDEIECLKKQNEADNVRLEELLKLHHMSRPRQTMAAENNDMLVARITELEEQLVDMQKDHEAQVEYLNDQKEVLEMERDQARSEAIYFMNNAAHFQQNLMDAHNAINALQDQVAMVVHDNNQLWQINAAFQAPPPVVAQPEEEQDNSGMDYEDLPTPKPEPSDAESCASAAPTPTNAEDASFAAAMRETLKKQGYVVTSMYPRMD</sequence>
<feature type="compositionally biased region" description="Acidic residues" evidence="2">
    <location>
        <begin position="311"/>
        <end position="324"/>
    </location>
</feature>
<feature type="non-terminal residue" evidence="3">
    <location>
        <position position="1"/>
    </location>
</feature>
<reference evidence="3 4" key="1">
    <citation type="journal article" date="2019" name="Sci. Rep.">
        <title>A high-quality genome of Eragrostis curvula grass provides insights into Poaceae evolution and supports new strategies to enhance forage quality.</title>
        <authorList>
            <person name="Carballo J."/>
            <person name="Santos B.A.C.M."/>
            <person name="Zappacosta D."/>
            <person name="Garbus I."/>
            <person name="Selva J.P."/>
            <person name="Gallo C.A."/>
            <person name="Diaz A."/>
            <person name="Albertini E."/>
            <person name="Caccamo M."/>
            <person name="Echenique V."/>
        </authorList>
    </citation>
    <scope>NUCLEOTIDE SEQUENCE [LARGE SCALE GENOMIC DNA]</scope>
    <source>
        <strain evidence="4">cv. Victoria</strain>
        <tissue evidence="3">Leaf</tissue>
    </source>
</reference>
<accession>A0A5J9WEX4</accession>
<dbReference type="AlphaFoldDB" id="A0A5J9WEX4"/>
<name>A0A5J9WEX4_9POAL</name>
<evidence type="ECO:0000256" key="2">
    <source>
        <dbReference type="SAM" id="MobiDB-lite"/>
    </source>
</evidence>
<keyword evidence="1" id="KW-0175">Coiled coil</keyword>
<dbReference type="EMBL" id="RWGY01000004">
    <property type="protein sequence ID" value="TVU46591.1"/>
    <property type="molecule type" value="Genomic_DNA"/>
</dbReference>